<gene>
    <name evidence="1" type="primary">Zbed9_6</name>
    <name evidence="1" type="ORF">GTO93_0008466</name>
</gene>
<reference evidence="1" key="1">
    <citation type="journal article" date="2021" name="Cell">
        <title>Tracing the genetic footprints of vertebrate landing in non-teleost ray-finned fishes.</title>
        <authorList>
            <person name="Bi X."/>
            <person name="Wang K."/>
            <person name="Yang L."/>
            <person name="Pan H."/>
            <person name="Jiang H."/>
            <person name="Wei Q."/>
            <person name="Fang M."/>
            <person name="Yu H."/>
            <person name="Zhu C."/>
            <person name="Cai Y."/>
            <person name="He Y."/>
            <person name="Gan X."/>
            <person name="Zeng H."/>
            <person name="Yu D."/>
            <person name="Zhu Y."/>
            <person name="Jiang H."/>
            <person name="Qiu Q."/>
            <person name="Yang H."/>
            <person name="Zhang Y.E."/>
            <person name="Wang W."/>
            <person name="Zhu M."/>
            <person name="He S."/>
            <person name="Zhang G."/>
        </authorList>
    </citation>
    <scope>NUCLEOTIDE SEQUENCE</scope>
    <source>
        <strain evidence="1">Pddl_001</strain>
    </source>
</reference>
<protein>
    <submittedName>
        <fullName evidence="1">SCND3 protein</fullName>
    </submittedName>
</protein>
<accession>A0ABS2XQV4</accession>
<evidence type="ECO:0000313" key="1">
    <source>
        <dbReference type="EMBL" id="MBN3276736.1"/>
    </source>
</evidence>
<dbReference type="EMBL" id="JAAWVQ010062341">
    <property type="protein sequence ID" value="MBN3276736.1"/>
    <property type="molecule type" value="Genomic_DNA"/>
</dbReference>
<dbReference type="PANTHER" id="PTHR45913:SF19">
    <property type="entry name" value="LOW QUALITY PROTEIN: ZINC FINGER BED DOMAIN-CONTAINING PROTEIN 5-LIKE"/>
    <property type="match status" value="1"/>
</dbReference>
<comment type="caution">
    <text evidence="1">The sequence shown here is derived from an EMBL/GenBank/DDBJ whole genome shotgun (WGS) entry which is preliminary data.</text>
</comment>
<organism evidence="1 2">
    <name type="scientific">Polyodon spathula</name>
    <name type="common">North American paddlefish</name>
    <name type="synonym">Squalus spathula</name>
    <dbReference type="NCBI Taxonomy" id="7913"/>
    <lineage>
        <taxon>Eukaryota</taxon>
        <taxon>Metazoa</taxon>
        <taxon>Chordata</taxon>
        <taxon>Craniata</taxon>
        <taxon>Vertebrata</taxon>
        <taxon>Euteleostomi</taxon>
        <taxon>Actinopterygii</taxon>
        <taxon>Chondrostei</taxon>
        <taxon>Acipenseriformes</taxon>
        <taxon>Polyodontidae</taxon>
        <taxon>Polyodon</taxon>
    </lineage>
</organism>
<feature type="non-terminal residue" evidence="1">
    <location>
        <position position="1"/>
    </location>
</feature>
<proteinExistence type="predicted"/>
<dbReference type="Proteomes" id="UP001166093">
    <property type="component" value="Unassembled WGS sequence"/>
</dbReference>
<feature type="non-terminal residue" evidence="1">
    <location>
        <position position="129"/>
    </location>
</feature>
<keyword evidence="2" id="KW-1185">Reference proteome</keyword>
<evidence type="ECO:0000313" key="2">
    <source>
        <dbReference type="Proteomes" id="UP001166093"/>
    </source>
</evidence>
<name>A0ABS2XQV4_POLSP</name>
<sequence length="129" mass="14683">MCTELMGKSVSKKLKTIPLFNDTICRRILDMSDDIKKQMTERLSVSGYFALQLDEPTDLANHAILLVYLRRVGLIQSAFRLFCQEMGIEHVQLLETGFSALSQLKNESRNKLDIEHNLRIALSSITPDV</sequence>
<dbReference type="PANTHER" id="PTHR45913">
    <property type="entry name" value="EPM2A-INTERACTING PROTEIN 1"/>
    <property type="match status" value="1"/>
</dbReference>